<dbReference type="InterPro" id="IPR015422">
    <property type="entry name" value="PyrdxlP-dep_Trfase_small"/>
</dbReference>
<evidence type="ECO:0000256" key="4">
    <source>
        <dbReference type="ARBA" id="ARBA00022898"/>
    </source>
</evidence>
<evidence type="ECO:0000313" key="5">
    <source>
        <dbReference type="EMBL" id="RJG01678.1"/>
    </source>
</evidence>
<dbReference type="GO" id="GO:0008483">
    <property type="term" value="F:transaminase activity"/>
    <property type="evidence" value="ECO:0007669"/>
    <property type="project" value="UniProtKB-KW"/>
</dbReference>
<dbReference type="EMBL" id="QYUQ01000002">
    <property type="protein sequence ID" value="RJG01678.1"/>
    <property type="molecule type" value="Genomic_DNA"/>
</dbReference>
<sequence length="91" mass="10249">MLSALEEFFPTGTRWTRPEGGMFIWVRPPEHIDSMKLLDEAVAELVAFVPSAPFYANDPQHNTLRLSFVTVPPEKIREGVAKLGKLIKAKL</sequence>
<protein>
    <recommendedName>
        <fullName evidence="7">Aminotransferase class I/classII domain-containing protein</fullName>
    </recommendedName>
</protein>
<name>A0A3A3FZP9_9BURK</name>
<dbReference type="GO" id="GO:1901605">
    <property type="term" value="P:alpha-amino acid metabolic process"/>
    <property type="evidence" value="ECO:0007669"/>
    <property type="project" value="TreeGrafter"/>
</dbReference>
<dbReference type="PANTHER" id="PTHR42790:SF19">
    <property type="entry name" value="KYNURENINE_ALPHA-AMINOADIPATE AMINOTRANSFERASE, MITOCHONDRIAL"/>
    <property type="match status" value="1"/>
</dbReference>
<dbReference type="InterPro" id="IPR050859">
    <property type="entry name" value="Class-I_PLP-dep_aminotransf"/>
</dbReference>
<evidence type="ECO:0000256" key="1">
    <source>
        <dbReference type="ARBA" id="ARBA00001933"/>
    </source>
</evidence>
<proteinExistence type="predicted"/>
<gene>
    <name evidence="5" type="ORF">D3878_08835</name>
</gene>
<dbReference type="SUPFAM" id="SSF53383">
    <property type="entry name" value="PLP-dependent transferases"/>
    <property type="match status" value="1"/>
</dbReference>
<keyword evidence="3" id="KW-0808">Transferase</keyword>
<evidence type="ECO:0008006" key="7">
    <source>
        <dbReference type="Google" id="ProtNLM"/>
    </source>
</evidence>
<dbReference type="AlphaFoldDB" id="A0A3A3FZP9"/>
<comment type="caution">
    <text evidence="5">The sequence shown here is derived from an EMBL/GenBank/DDBJ whole genome shotgun (WGS) entry which is preliminary data.</text>
</comment>
<accession>A0A3A3FZP9</accession>
<keyword evidence="4" id="KW-0663">Pyridoxal phosphate</keyword>
<evidence type="ECO:0000256" key="2">
    <source>
        <dbReference type="ARBA" id="ARBA00022576"/>
    </source>
</evidence>
<dbReference type="InterPro" id="IPR015424">
    <property type="entry name" value="PyrdxlP-dep_Trfase"/>
</dbReference>
<dbReference type="PANTHER" id="PTHR42790">
    <property type="entry name" value="AMINOTRANSFERASE"/>
    <property type="match status" value="1"/>
</dbReference>
<reference evidence="6" key="1">
    <citation type="submission" date="2018-09" db="EMBL/GenBank/DDBJ databases">
        <authorList>
            <person name="Zhu H."/>
        </authorList>
    </citation>
    <scope>NUCLEOTIDE SEQUENCE [LARGE SCALE GENOMIC DNA]</scope>
    <source>
        <strain evidence="6">K1S02-23</strain>
    </source>
</reference>
<evidence type="ECO:0000313" key="6">
    <source>
        <dbReference type="Proteomes" id="UP000266327"/>
    </source>
</evidence>
<organism evidence="5 6">
    <name type="scientific">Noviherbaspirillum sedimenti</name>
    <dbReference type="NCBI Taxonomy" id="2320865"/>
    <lineage>
        <taxon>Bacteria</taxon>
        <taxon>Pseudomonadati</taxon>
        <taxon>Pseudomonadota</taxon>
        <taxon>Betaproteobacteria</taxon>
        <taxon>Burkholderiales</taxon>
        <taxon>Oxalobacteraceae</taxon>
        <taxon>Noviherbaspirillum</taxon>
    </lineage>
</organism>
<dbReference type="Proteomes" id="UP000266327">
    <property type="component" value="Unassembled WGS sequence"/>
</dbReference>
<keyword evidence="2" id="KW-0032">Aminotransferase</keyword>
<comment type="cofactor">
    <cofactor evidence="1">
        <name>pyridoxal 5'-phosphate</name>
        <dbReference type="ChEBI" id="CHEBI:597326"/>
    </cofactor>
</comment>
<dbReference type="Gene3D" id="3.90.1150.10">
    <property type="entry name" value="Aspartate Aminotransferase, domain 1"/>
    <property type="match status" value="1"/>
</dbReference>
<evidence type="ECO:0000256" key="3">
    <source>
        <dbReference type="ARBA" id="ARBA00022679"/>
    </source>
</evidence>
<keyword evidence="6" id="KW-1185">Reference proteome</keyword>